<dbReference type="RefSeq" id="WP_345715677.1">
    <property type="nucleotide sequence ID" value="NZ_BAABFP010000002.1"/>
</dbReference>
<proteinExistence type="inferred from homology"/>
<evidence type="ECO:0000313" key="7">
    <source>
        <dbReference type="Proteomes" id="UP001596189"/>
    </source>
</evidence>
<dbReference type="InterPro" id="IPR003829">
    <property type="entry name" value="Pirin_N_dom"/>
</dbReference>
<dbReference type="PIRSF" id="PIRSF006232">
    <property type="entry name" value="Pirin"/>
    <property type="match status" value="1"/>
</dbReference>
<evidence type="ECO:0000313" key="6">
    <source>
        <dbReference type="EMBL" id="MFC6007643.1"/>
    </source>
</evidence>
<dbReference type="PANTHER" id="PTHR13903">
    <property type="entry name" value="PIRIN-RELATED"/>
    <property type="match status" value="1"/>
</dbReference>
<evidence type="ECO:0000256" key="3">
    <source>
        <dbReference type="SAM" id="MobiDB-lite"/>
    </source>
</evidence>
<evidence type="ECO:0000259" key="4">
    <source>
        <dbReference type="Pfam" id="PF02678"/>
    </source>
</evidence>
<dbReference type="CDD" id="cd02909">
    <property type="entry name" value="cupin_pirin_N"/>
    <property type="match status" value="1"/>
</dbReference>
<feature type="region of interest" description="Disordered" evidence="3">
    <location>
        <begin position="298"/>
        <end position="327"/>
    </location>
</feature>
<dbReference type="InterPro" id="IPR008778">
    <property type="entry name" value="Pirin_C_dom"/>
</dbReference>
<dbReference type="Gene3D" id="2.60.120.10">
    <property type="entry name" value="Jelly Rolls"/>
    <property type="match status" value="2"/>
</dbReference>
<comment type="similarity">
    <text evidence="1 2">Belongs to the pirin family.</text>
</comment>
<dbReference type="Pfam" id="PF05726">
    <property type="entry name" value="Pirin_C"/>
    <property type="match status" value="1"/>
</dbReference>
<evidence type="ECO:0000256" key="2">
    <source>
        <dbReference type="RuleBase" id="RU003457"/>
    </source>
</evidence>
<evidence type="ECO:0000259" key="5">
    <source>
        <dbReference type="Pfam" id="PF05726"/>
    </source>
</evidence>
<dbReference type="SUPFAM" id="SSF51182">
    <property type="entry name" value="RmlC-like cupins"/>
    <property type="match status" value="1"/>
</dbReference>
<evidence type="ECO:0000256" key="1">
    <source>
        <dbReference type="ARBA" id="ARBA00008416"/>
    </source>
</evidence>
<dbReference type="PANTHER" id="PTHR13903:SF8">
    <property type="entry name" value="PIRIN"/>
    <property type="match status" value="1"/>
</dbReference>
<dbReference type="InterPro" id="IPR014710">
    <property type="entry name" value="RmlC-like_jellyroll"/>
</dbReference>
<comment type="caution">
    <text evidence="6">The sequence shown here is derived from an EMBL/GenBank/DDBJ whole genome shotgun (WGS) entry which is preliminary data.</text>
</comment>
<sequence length="327" mass="35134">MSNREAHPTETVSVSDAPRGPVTELIEGRDVPISKTNLVNRTLPHRDRRMIGAWCFVDTFGPDAVIALPGMRVPPHPHVGLQTVSWLVDGAVDHRDSLGTHQLVRPGQLNLMTAGRGISHSEESPVDRPPWLHGAQLWIALPDDARGVEPSFQHVAELPQVQLDGVRATVLVGELAGVVSPATVYSPVVGAELEVTSSGLLPLDPQYEYGVLALRGAAVVADEPLSPGRLLYLGTDRESLPVSTRDGARLLLLGGVPFEEPIVMWWNFVARTHAEIVEARQTWMDGLDGGAGPLGGTRFGQVAGYDGPPLPAPPLPNAELRPRGRHP</sequence>
<organism evidence="6 7">
    <name type="scientific">Angustibacter luteus</name>
    <dbReference type="NCBI Taxonomy" id="658456"/>
    <lineage>
        <taxon>Bacteria</taxon>
        <taxon>Bacillati</taxon>
        <taxon>Actinomycetota</taxon>
        <taxon>Actinomycetes</taxon>
        <taxon>Kineosporiales</taxon>
        <taxon>Kineosporiaceae</taxon>
    </lineage>
</organism>
<dbReference type="EMBL" id="JBHSRD010000004">
    <property type="protein sequence ID" value="MFC6007643.1"/>
    <property type="molecule type" value="Genomic_DNA"/>
</dbReference>
<feature type="domain" description="Pirin C-terminal" evidence="5">
    <location>
        <begin position="193"/>
        <end position="286"/>
    </location>
</feature>
<name>A0ABW1JFR1_9ACTN</name>
<feature type="domain" description="Pirin N-terminal" evidence="4">
    <location>
        <begin position="40"/>
        <end position="139"/>
    </location>
</feature>
<dbReference type="InterPro" id="IPR011051">
    <property type="entry name" value="RmlC_Cupin_sf"/>
</dbReference>
<keyword evidence="7" id="KW-1185">Reference proteome</keyword>
<dbReference type="Pfam" id="PF02678">
    <property type="entry name" value="Pirin"/>
    <property type="match status" value="1"/>
</dbReference>
<protein>
    <submittedName>
        <fullName evidence="6">Pirin family protein</fullName>
    </submittedName>
</protein>
<accession>A0ABW1JFR1</accession>
<dbReference type="InterPro" id="IPR012093">
    <property type="entry name" value="Pirin"/>
</dbReference>
<reference evidence="7" key="1">
    <citation type="journal article" date="2019" name="Int. J. Syst. Evol. Microbiol.">
        <title>The Global Catalogue of Microorganisms (GCM) 10K type strain sequencing project: providing services to taxonomists for standard genome sequencing and annotation.</title>
        <authorList>
            <consortium name="The Broad Institute Genomics Platform"/>
            <consortium name="The Broad Institute Genome Sequencing Center for Infectious Disease"/>
            <person name="Wu L."/>
            <person name="Ma J."/>
        </authorList>
    </citation>
    <scope>NUCLEOTIDE SEQUENCE [LARGE SCALE GENOMIC DNA]</scope>
    <source>
        <strain evidence="7">KACC 14249</strain>
    </source>
</reference>
<dbReference type="Proteomes" id="UP001596189">
    <property type="component" value="Unassembled WGS sequence"/>
</dbReference>
<feature type="region of interest" description="Disordered" evidence="3">
    <location>
        <begin position="1"/>
        <end position="22"/>
    </location>
</feature>
<gene>
    <name evidence="6" type="ORF">ACFQDO_10930</name>
</gene>